<comment type="caution">
    <text evidence="11">The sequence shown here is derived from an EMBL/GenBank/DDBJ whole genome shotgun (WGS) entry which is preliminary data.</text>
</comment>
<accession>A0ABT3DV66</accession>
<evidence type="ECO:0000259" key="10">
    <source>
        <dbReference type="Pfam" id="PF04324"/>
    </source>
</evidence>
<gene>
    <name evidence="11" type="ORF">NB700_001425</name>
</gene>
<dbReference type="InterPro" id="IPR041854">
    <property type="entry name" value="BFD-like_2Fe2S-bd_dom_sf"/>
</dbReference>
<sequence>MNGRQAQSAPSAANPAVYVCICNGVTDRQIREAAEAGCRSVSELTMRTGCGATCGSCLDMAGDLLERALSRELPLPVLGGLARAA</sequence>
<evidence type="ECO:0000256" key="2">
    <source>
        <dbReference type="ARBA" id="ARBA00022714"/>
    </source>
</evidence>
<evidence type="ECO:0000256" key="8">
    <source>
        <dbReference type="ARBA" id="ARBA00039386"/>
    </source>
</evidence>
<evidence type="ECO:0000256" key="6">
    <source>
        <dbReference type="ARBA" id="ARBA00023014"/>
    </source>
</evidence>
<evidence type="ECO:0000256" key="1">
    <source>
        <dbReference type="ARBA" id="ARBA00022448"/>
    </source>
</evidence>
<evidence type="ECO:0000256" key="4">
    <source>
        <dbReference type="ARBA" id="ARBA00022982"/>
    </source>
</evidence>
<organism evidence="11 12">
    <name type="scientific">Xanthomonas sacchari</name>
    <dbReference type="NCBI Taxonomy" id="56458"/>
    <lineage>
        <taxon>Bacteria</taxon>
        <taxon>Pseudomonadati</taxon>
        <taxon>Pseudomonadota</taxon>
        <taxon>Gammaproteobacteria</taxon>
        <taxon>Lysobacterales</taxon>
        <taxon>Lysobacteraceae</taxon>
        <taxon>Xanthomonas</taxon>
    </lineage>
</organism>
<dbReference type="Pfam" id="PF04324">
    <property type="entry name" value="Fer2_BFD"/>
    <property type="match status" value="1"/>
</dbReference>
<comment type="cofactor">
    <cofactor evidence="7">
        <name>[2Fe-2S] cluster</name>
        <dbReference type="ChEBI" id="CHEBI:190135"/>
    </cofactor>
</comment>
<dbReference type="PANTHER" id="PTHR37424">
    <property type="entry name" value="BACTERIOFERRITIN-ASSOCIATED FERREDOXIN"/>
    <property type="match status" value="1"/>
</dbReference>
<feature type="domain" description="BFD-like [2Fe-2S]-binding" evidence="10">
    <location>
        <begin position="18"/>
        <end position="66"/>
    </location>
</feature>
<keyword evidence="6" id="KW-0411">Iron-sulfur</keyword>
<comment type="similarity">
    <text evidence="9">Belongs to the Bfd family.</text>
</comment>
<name>A0ABT3DV66_9XANT</name>
<dbReference type="PANTHER" id="PTHR37424:SF1">
    <property type="entry name" value="BACTERIOFERRITIN-ASSOCIATED FERREDOXIN"/>
    <property type="match status" value="1"/>
</dbReference>
<dbReference type="Proteomes" id="UP001320843">
    <property type="component" value="Unassembled WGS sequence"/>
</dbReference>
<evidence type="ECO:0000256" key="5">
    <source>
        <dbReference type="ARBA" id="ARBA00023004"/>
    </source>
</evidence>
<keyword evidence="12" id="KW-1185">Reference proteome</keyword>
<evidence type="ECO:0000256" key="3">
    <source>
        <dbReference type="ARBA" id="ARBA00022723"/>
    </source>
</evidence>
<reference evidence="11 12" key="1">
    <citation type="submission" date="2022-06" db="EMBL/GenBank/DDBJ databases">
        <title>Dynamics of rice microbiomes reveals core vertical transmitted seed endophytes.</title>
        <authorList>
            <person name="Liao K."/>
            <person name="Zhang X."/>
        </authorList>
    </citation>
    <scope>NUCLEOTIDE SEQUENCE [LARGE SCALE GENOMIC DNA]</scope>
    <source>
        <strain evidence="11 12">YT10-10-1</strain>
    </source>
</reference>
<evidence type="ECO:0000256" key="9">
    <source>
        <dbReference type="ARBA" id="ARBA00046332"/>
    </source>
</evidence>
<dbReference type="InterPro" id="IPR007419">
    <property type="entry name" value="BFD-like_2Fe2S-bd_dom"/>
</dbReference>
<keyword evidence="2" id="KW-0001">2Fe-2S</keyword>
<evidence type="ECO:0000313" key="12">
    <source>
        <dbReference type="Proteomes" id="UP001320843"/>
    </source>
</evidence>
<keyword evidence="5" id="KW-0408">Iron</keyword>
<dbReference type="Gene3D" id="1.10.10.1100">
    <property type="entry name" value="BFD-like [2Fe-2S]-binding domain"/>
    <property type="match status" value="1"/>
</dbReference>
<evidence type="ECO:0000256" key="7">
    <source>
        <dbReference type="ARBA" id="ARBA00034078"/>
    </source>
</evidence>
<keyword evidence="3" id="KW-0479">Metal-binding</keyword>
<keyword evidence="4" id="KW-0249">Electron transport</keyword>
<keyword evidence="1" id="KW-0813">Transport</keyword>
<proteinExistence type="inferred from homology"/>
<evidence type="ECO:0000313" key="11">
    <source>
        <dbReference type="EMBL" id="MCW0398869.1"/>
    </source>
</evidence>
<protein>
    <recommendedName>
        <fullName evidence="8">Bacterioferritin-associated ferredoxin</fullName>
    </recommendedName>
</protein>
<dbReference type="EMBL" id="JANFWR010000007">
    <property type="protein sequence ID" value="MCW0398869.1"/>
    <property type="molecule type" value="Genomic_DNA"/>
</dbReference>
<dbReference type="InterPro" id="IPR052371">
    <property type="entry name" value="BFD-associated_ferredoxin"/>
</dbReference>